<dbReference type="Proteomes" id="UP000030944">
    <property type="component" value="Chromosome"/>
</dbReference>
<proteinExistence type="predicted"/>
<evidence type="ECO:0000313" key="4">
    <source>
        <dbReference type="Proteomes" id="UP000030944"/>
    </source>
</evidence>
<dbReference type="KEGG" id="nbv:T478_0930"/>
<dbReference type="OrthoDB" id="142268at2157"/>
<reference evidence="2 4" key="1">
    <citation type="journal article" date="2015" name="Proc. Natl. Acad. Sci. U.S.A.">
        <title>Genomic and proteomic characterization of "Candidatus Nitrosopelagicus brevis": An ammonia-oxidizing archaeon from the open ocean.</title>
        <authorList>
            <person name="Santoro A.E."/>
            <person name="Dupont C.L."/>
            <person name="Richter R.A."/>
            <person name="Craig M.T."/>
            <person name="Carini P."/>
            <person name="McIlvin M.R."/>
            <person name="Yang Y."/>
            <person name="Orsi W.D."/>
            <person name="Moran D.M."/>
            <person name="Saito M.A."/>
        </authorList>
    </citation>
    <scope>NUCLEOTIDE SEQUENCE [LARGE SCALE GENOMIC DNA]</scope>
    <source>
        <strain evidence="2">CN25</strain>
        <strain evidence="4">V2</strain>
    </source>
</reference>
<dbReference type="Gene3D" id="1.20.1740.10">
    <property type="entry name" value="Amino acid/polyamine transporter I"/>
    <property type="match status" value="1"/>
</dbReference>
<keyword evidence="1" id="KW-0812">Transmembrane</keyword>
<reference evidence="3 5" key="4">
    <citation type="submission" date="2018-04" db="EMBL/GenBank/DDBJ databases">
        <title>Transcriptomics of ammonia oxidizing archaea.</title>
        <authorList>
            <person name="Carini P."/>
        </authorList>
    </citation>
    <scope>NUCLEOTIDE SEQUENCE [LARGE SCALE GENOMIC DNA]</scope>
    <source>
        <strain evidence="3 5">U25</strain>
    </source>
</reference>
<protein>
    <submittedName>
        <fullName evidence="3">Iron transporter</fullName>
    </submittedName>
    <submittedName>
        <fullName evidence="2">Membrane protein, putative</fullName>
    </submittedName>
</protein>
<feature type="transmembrane region" description="Helical" evidence="1">
    <location>
        <begin position="35"/>
        <end position="52"/>
    </location>
</feature>
<dbReference type="Proteomes" id="UP000241022">
    <property type="component" value="Unassembled WGS sequence"/>
</dbReference>
<keyword evidence="1" id="KW-1133">Transmembrane helix</keyword>
<dbReference type="STRING" id="1410606.T478_0930"/>
<name>A0A0A7V0W3_9ARCH</name>
<dbReference type="EMBL" id="CP007026">
    <property type="protein sequence ID" value="AJA92679.1"/>
    <property type="molecule type" value="Genomic_DNA"/>
</dbReference>
<evidence type="ECO:0000313" key="2">
    <source>
        <dbReference type="EMBL" id="AJA92679.1"/>
    </source>
</evidence>
<dbReference type="AlphaFoldDB" id="A0A0A7V0W3"/>
<keyword evidence="1" id="KW-0472">Membrane</keyword>
<evidence type="ECO:0000313" key="5">
    <source>
        <dbReference type="Proteomes" id="UP000241022"/>
    </source>
</evidence>
<feature type="transmembrane region" description="Helical" evidence="1">
    <location>
        <begin position="354"/>
        <end position="378"/>
    </location>
</feature>
<feature type="transmembrane region" description="Helical" evidence="1">
    <location>
        <begin position="233"/>
        <end position="254"/>
    </location>
</feature>
<gene>
    <name evidence="3" type="ORF">A7X95_02515</name>
    <name evidence="2" type="ORF">T478_0930</name>
</gene>
<dbReference type="EMBL" id="LXWN01000001">
    <property type="protein sequence ID" value="PTL88163.1"/>
    <property type="molecule type" value="Genomic_DNA"/>
</dbReference>
<sequence length="416" mass="46141">MSDLLYRYRKTFGPGILFACTAIGVSHLVQSTRAGAEFGFMILGFVILANVLKYPFFEHGSRYANVTGTSIIDGYEKLGRKFLILYLGITLGSMFFVTAAVGFVTAGFFENLFQIDFLGIWTMVLLFAICGVILCIGKFGTLDGIIKVIGFVLIISTVTAFVLALINGPVEPNENFLPRDLWNDSGIFFLIALMGWMPTAIDLSSWNSLWTIARIKQTGFRPKLKETLTEFRIGYLVTSLMAIFFLGLGTLVFFGSGESLPNNNSMFAHKIVTMFADTIGQWSYIIIAASAFSVMFGTILAVFDGYSRSFQKIIQLLQKKESDDSRKSYVAIVCILAIGSILIIMQFGDKLKELVDFATTLSFLVAPIIAVLNHKLVIGKFLPKDTQPSVWIKGLSMCGIVFLTGFALFFIYTKFF</sequence>
<feature type="transmembrane region" description="Helical" evidence="1">
    <location>
        <begin position="148"/>
        <end position="166"/>
    </location>
</feature>
<feature type="transmembrane region" description="Helical" evidence="1">
    <location>
        <begin position="186"/>
        <end position="212"/>
    </location>
</feature>
<feature type="transmembrane region" description="Helical" evidence="1">
    <location>
        <begin position="115"/>
        <end position="136"/>
    </location>
</feature>
<feature type="transmembrane region" description="Helical" evidence="1">
    <location>
        <begin position="12"/>
        <end position="29"/>
    </location>
</feature>
<feature type="transmembrane region" description="Helical" evidence="1">
    <location>
        <begin position="282"/>
        <end position="307"/>
    </location>
</feature>
<feature type="transmembrane region" description="Helical" evidence="1">
    <location>
        <begin position="328"/>
        <end position="348"/>
    </location>
</feature>
<evidence type="ECO:0000313" key="3">
    <source>
        <dbReference type="EMBL" id="PTL88163.1"/>
    </source>
</evidence>
<reference evidence="3" key="2">
    <citation type="submission" date="2016-05" db="EMBL/GenBank/DDBJ databases">
        <authorList>
            <person name="Lavstsen T."/>
            <person name="Jespersen J.S."/>
        </authorList>
    </citation>
    <scope>NUCLEOTIDE SEQUENCE [LARGE SCALE GENOMIC DNA]</scope>
    <source>
        <strain evidence="3">U25</strain>
    </source>
</reference>
<feature type="transmembrane region" description="Helical" evidence="1">
    <location>
        <begin position="390"/>
        <end position="412"/>
    </location>
</feature>
<dbReference type="GeneID" id="24816820"/>
<accession>A0A0A7V0W3</accession>
<organism evidence="2 4">
    <name type="scientific">Candidatus Nitrosopelagicus brevis</name>
    <dbReference type="NCBI Taxonomy" id="1410606"/>
    <lineage>
        <taxon>Archaea</taxon>
        <taxon>Nitrososphaerota</taxon>
    </lineage>
</organism>
<dbReference type="HOGENOM" id="CLU_640842_0_0_2"/>
<feature type="transmembrane region" description="Helical" evidence="1">
    <location>
        <begin position="83"/>
        <end position="109"/>
    </location>
</feature>
<dbReference type="RefSeq" id="WP_048105516.1">
    <property type="nucleotide sequence ID" value="NZ_CP007026.1"/>
</dbReference>
<evidence type="ECO:0000256" key="1">
    <source>
        <dbReference type="SAM" id="Phobius"/>
    </source>
</evidence>
<keyword evidence="5" id="KW-1185">Reference proteome</keyword>
<reference evidence="5" key="3">
    <citation type="submission" date="2016-05" db="EMBL/GenBank/DDBJ databases">
        <authorList>
            <person name="Dupont C."/>
            <person name="Santoro A."/>
        </authorList>
    </citation>
    <scope>NUCLEOTIDE SEQUENCE [LARGE SCALE GENOMIC DNA]</scope>
    <source>
        <strain evidence="5">U25</strain>
    </source>
</reference>